<sequence>MNKTQYNKLLPDSLQKNIKMKSCGFFIGAGISVKSPTNLPGWKKLLKDFVVYAEKNKELEKDIIEQLYDSLTQDKLLEVAEYLQGNLKESYTKFLTGIFDNEQTLPNQNHKLLAKIESPLFITTNYDKLIENSMIKKSINPIVSTANNNEKLEQIHNVSLRQKILKIHGNIDDTETLVLSETDYMKTLNNQMLNVILNSYFHRYSFVFVGCSMTDPDVLIFLKKLKSIFNGYSPKHYALVRKGSINIVDQYIYKKIYNIEFLFIDKHDDVTDFLQHTVALQKPPKKVNPCEEALKIHSKLNHMEYLLYNMELMHDDNTSYDDTFKYDEKYIEEDLKFAVIKRNTFDEFKTMDLINLISYPESDFLNVYNMVNNLENDISELVNNPQHKAVLCDSLNDTKDNLTIFIKEVRDYILRKRLIVNDEIIKEDKNETMLSNLNNNL</sequence>
<comment type="caution">
    <text evidence="1">The sequence shown here is derived from an EMBL/GenBank/DDBJ whole genome shotgun (WGS) entry which is preliminary data.</text>
</comment>
<dbReference type="RefSeq" id="WP_069481327.1">
    <property type="nucleotide sequence ID" value="NZ_KV766182.1"/>
</dbReference>
<dbReference type="Proteomes" id="UP000094784">
    <property type="component" value="Unassembled WGS sequence"/>
</dbReference>
<dbReference type="EMBL" id="MECQ01000001">
    <property type="protein sequence ID" value="ODV56331.1"/>
    <property type="molecule type" value="Genomic_DNA"/>
</dbReference>
<dbReference type="Gene3D" id="3.40.50.1220">
    <property type="entry name" value="TPP-binding domain"/>
    <property type="match status" value="1"/>
</dbReference>
<reference evidence="1 2" key="1">
    <citation type="submission" date="2016-09" db="EMBL/GenBank/DDBJ databases">
        <title>Draft genome sequence of the soil isolate, Lysinibacillus fusiformis M5, a potential hypoxanthine producer.</title>
        <authorList>
            <person name="Gallegos-Monterrosa R."/>
            <person name="Maroti G."/>
            <person name="Balint B."/>
            <person name="Kovacs A.T."/>
        </authorList>
    </citation>
    <scope>NUCLEOTIDE SEQUENCE [LARGE SCALE GENOMIC DNA]</scope>
    <source>
        <strain evidence="1 2">M5</strain>
    </source>
</reference>
<evidence type="ECO:0000313" key="2">
    <source>
        <dbReference type="Proteomes" id="UP000094784"/>
    </source>
</evidence>
<dbReference type="AlphaFoldDB" id="A0A1E4R794"/>
<dbReference type="InterPro" id="IPR029035">
    <property type="entry name" value="DHS-like_NAD/FAD-binding_dom"/>
</dbReference>
<dbReference type="OrthoDB" id="5521101at2"/>
<evidence type="ECO:0000313" key="1">
    <source>
        <dbReference type="EMBL" id="ODV56331.1"/>
    </source>
</evidence>
<protein>
    <submittedName>
        <fullName evidence="1">Uncharacterized protein</fullName>
    </submittedName>
</protein>
<proteinExistence type="predicted"/>
<gene>
    <name evidence="1" type="ORF">BG258_10675</name>
</gene>
<name>A0A1E4R794_9BACI</name>
<dbReference type="Pfam" id="PF13289">
    <property type="entry name" value="SIR2_2"/>
    <property type="match status" value="1"/>
</dbReference>
<dbReference type="SUPFAM" id="SSF52467">
    <property type="entry name" value="DHS-like NAD/FAD-binding domain"/>
    <property type="match status" value="1"/>
</dbReference>
<organism evidence="1 2">
    <name type="scientific">Lysinibacillus fusiformis</name>
    <dbReference type="NCBI Taxonomy" id="28031"/>
    <lineage>
        <taxon>Bacteria</taxon>
        <taxon>Bacillati</taxon>
        <taxon>Bacillota</taxon>
        <taxon>Bacilli</taxon>
        <taxon>Bacillales</taxon>
        <taxon>Bacillaceae</taxon>
        <taxon>Lysinibacillus</taxon>
    </lineage>
</organism>
<accession>A0A1E4R794</accession>